<organism evidence="17 18">
    <name type="scientific">Nocardia aurantia</name>
    <dbReference type="NCBI Taxonomy" id="2585199"/>
    <lineage>
        <taxon>Bacteria</taxon>
        <taxon>Bacillati</taxon>
        <taxon>Actinomycetota</taxon>
        <taxon>Actinomycetes</taxon>
        <taxon>Mycobacteriales</taxon>
        <taxon>Nocardiaceae</taxon>
        <taxon>Nocardia</taxon>
    </lineage>
</organism>
<evidence type="ECO:0000259" key="16">
    <source>
        <dbReference type="PROSITE" id="PS50929"/>
    </source>
</evidence>
<feature type="transmembrane region" description="Helical" evidence="14">
    <location>
        <begin position="236"/>
        <end position="261"/>
    </location>
</feature>
<comment type="similarity">
    <text evidence="12">Belongs to the ABC transporter superfamily. Lipid exporter (TC 3.A.1.106) family.</text>
</comment>
<evidence type="ECO:0000313" key="17">
    <source>
        <dbReference type="EMBL" id="MQY26867.1"/>
    </source>
</evidence>
<dbReference type="GO" id="GO:0005524">
    <property type="term" value="F:ATP binding"/>
    <property type="evidence" value="ECO:0007669"/>
    <property type="project" value="UniProtKB-KW"/>
</dbReference>
<feature type="transmembrane region" description="Helical" evidence="14">
    <location>
        <begin position="380"/>
        <end position="397"/>
    </location>
</feature>
<keyword evidence="4" id="KW-0997">Cell inner membrane</keyword>
<evidence type="ECO:0000256" key="7">
    <source>
        <dbReference type="ARBA" id="ARBA00022840"/>
    </source>
</evidence>
<evidence type="ECO:0000256" key="11">
    <source>
        <dbReference type="ARBA" id="ARBA00023455"/>
    </source>
</evidence>
<feature type="domain" description="ABC transporter" evidence="15">
    <location>
        <begin position="707"/>
        <end position="941"/>
    </location>
</feature>
<dbReference type="Pfam" id="PF00005">
    <property type="entry name" value="ABC_tran"/>
    <property type="match status" value="1"/>
</dbReference>
<dbReference type="CDD" id="cd18546">
    <property type="entry name" value="ABC_6TM_Rv0194_D2_like"/>
    <property type="match status" value="1"/>
</dbReference>
<dbReference type="PANTHER" id="PTHR24221:SF654">
    <property type="entry name" value="ATP-BINDING CASSETTE SUB-FAMILY B MEMBER 6"/>
    <property type="match status" value="1"/>
</dbReference>
<keyword evidence="7 17" id="KW-0067">ATP-binding</keyword>
<sequence>MPGSMPDKTSCTPTDQAVNDRPAVPAAEVATSTGTRKNLDSAVPGDRLPDDDFRSTWGTTQRSGSTGGVGSGTALHGTVFSDSAFGDERFGSGAPGQADDTSRHPISAGATGSEPPLGGKAVGGSSFGEIRAGGVLQPDAVHPDGAASSGAADGGSVAERAGLDSEPAGVAVDDDAAADMPGDAAAAEALGDDSEVAGWRGVAAEEAEATDAVNLALAVRSRRLLWSLLRPYRARVIAALVIIVLDNAAIVAAPLFIAYGLDVGVTAAMRGDWSALIVAVAGAAGCALLSGVTTFLFVRTAAELSQQVLFDLRMRVFTHVQRLPIAFHETYTSGKIVARLTSDLESLEDLLDRALNEALSAVLSLATIAVVLLWLDVPLALVMLIGFVPLVYITRWAQRHQRAGYRRTRGAIAKVVVHFVETMGGIRAVQAFRREERNQAILGVEDTEYRAANSSALRGMAVYIGVVRAISGASTVVILLVGGWRVIRGDTAVGVLAAFLLYLRQFYGPLDELAQVFNSYQSAAAALERISGVLEERPTVPEPLEPRAVAEPGARARGELRFDRVSFDYPLRGTDAGAGSVASTDDTKHGRLGSPLDGVDSAGATGRTKRTAAGSGADVGPVARTAAVRHDGPGSIPDDVRSVRGAAGVRHDEAGMVPGDVRAVDGAARTKRAAAVSVPDGVGQVPGAGGTGNVGGSEQAGSGTTVTQRGGVGPARTGGRRTQLELTLTVPAGQVVALVGATGAGKSTLAKLVARFYDPTAGSVRLDGIDLRDIADVELRRNITMVTQESYLFSGSVADNIRLGRPEATDEEVRAAARAVGLADFVESLPEGFETDVRKRGGRLSAGQKQLVAFARVFLADPAVIVLDEATSSLDIPGERLVQRALETVLYGRTAVIIAHRLSTVAIADRVLVLEAGRVVEDGSPDELVAATGRFAALHTAWRESLV</sequence>
<feature type="transmembrane region" description="Helical" evidence="14">
    <location>
        <begin position="460"/>
        <end position="480"/>
    </location>
</feature>
<dbReference type="Gene3D" id="3.40.50.300">
    <property type="entry name" value="P-loop containing nucleotide triphosphate hydrolases"/>
    <property type="match status" value="1"/>
</dbReference>
<dbReference type="Pfam" id="PF00664">
    <property type="entry name" value="ABC_membrane"/>
    <property type="match status" value="1"/>
</dbReference>
<dbReference type="InterPro" id="IPR027417">
    <property type="entry name" value="P-loop_NTPase"/>
</dbReference>
<dbReference type="FunFam" id="3.40.50.300:FF:000299">
    <property type="entry name" value="ABC transporter ATP-binding protein/permease"/>
    <property type="match status" value="1"/>
</dbReference>
<protein>
    <submittedName>
        <fullName evidence="17">Vitamin B12 import ATP-binding protein BtuD</fullName>
    </submittedName>
</protein>
<evidence type="ECO:0000256" key="10">
    <source>
        <dbReference type="ARBA" id="ARBA00023136"/>
    </source>
</evidence>
<keyword evidence="6" id="KW-0547">Nucleotide-binding</keyword>
<dbReference type="PROSITE" id="PS00211">
    <property type="entry name" value="ABC_TRANSPORTER_1"/>
    <property type="match status" value="1"/>
</dbReference>
<gene>
    <name evidence="17" type="primary">btuD_8</name>
    <name evidence="17" type="ORF">NRB56_24430</name>
</gene>
<dbReference type="GO" id="GO:0140359">
    <property type="term" value="F:ABC-type transporter activity"/>
    <property type="evidence" value="ECO:0007669"/>
    <property type="project" value="InterPro"/>
</dbReference>
<dbReference type="GO" id="GO:0016887">
    <property type="term" value="F:ATP hydrolysis activity"/>
    <property type="evidence" value="ECO:0007669"/>
    <property type="project" value="InterPro"/>
</dbReference>
<proteinExistence type="inferred from homology"/>
<feature type="domain" description="ABC transmembrane type-1" evidence="16">
    <location>
        <begin position="237"/>
        <end position="522"/>
    </location>
</feature>
<dbReference type="PROSITE" id="PS50893">
    <property type="entry name" value="ABC_TRANSPORTER_2"/>
    <property type="match status" value="1"/>
</dbReference>
<feature type="region of interest" description="Disordered" evidence="13">
    <location>
        <begin position="576"/>
        <end position="618"/>
    </location>
</feature>
<evidence type="ECO:0000256" key="2">
    <source>
        <dbReference type="ARBA" id="ARBA00022448"/>
    </source>
</evidence>
<feature type="compositionally biased region" description="Low complexity" evidence="13">
    <location>
        <begin position="55"/>
        <end position="64"/>
    </location>
</feature>
<evidence type="ECO:0000256" key="9">
    <source>
        <dbReference type="ARBA" id="ARBA00022989"/>
    </source>
</evidence>
<dbReference type="SMART" id="SM00382">
    <property type="entry name" value="AAA"/>
    <property type="match status" value="1"/>
</dbReference>
<dbReference type="InterPro" id="IPR036640">
    <property type="entry name" value="ABC1_TM_sf"/>
</dbReference>
<keyword evidence="10 14" id="KW-0472">Membrane</keyword>
<keyword evidence="2" id="KW-0813">Transport</keyword>
<dbReference type="GO" id="GO:0034040">
    <property type="term" value="F:ATPase-coupled lipid transmembrane transporter activity"/>
    <property type="evidence" value="ECO:0007669"/>
    <property type="project" value="TreeGrafter"/>
</dbReference>
<comment type="similarity">
    <text evidence="11">Belongs to the ABC transporter superfamily. Siderophore-Fe(3+) uptake transporter (SIUT) (TC 3.A.1.21) family.</text>
</comment>
<evidence type="ECO:0000259" key="15">
    <source>
        <dbReference type="PROSITE" id="PS50893"/>
    </source>
</evidence>
<feature type="transmembrane region" description="Helical" evidence="14">
    <location>
        <begin position="273"/>
        <end position="298"/>
    </location>
</feature>
<evidence type="ECO:0000256" key="1">
    <source>
        <dbReference type="ARBA" id="ARBA00004429"/>
    </source>
</evidence>
<dbReference type="Gene3D" id="1.20.1560.10">
    <property type="entry name" value="ABC transporter type 1, transmembrane domain"/>
    <property type="match status" value="1"/>
</dbReference>
<evidence type="ECO:0000256" key="8">
    <source>
        <dbReference type="ARBA" id="ARBA00022967"/>
    </source>
</evidence>
<feature type="compositionally biased region" description="Low complexity" evidence="13">
    <location>
        <begin position="601"/>
        <end position="616"/>
    </location>
</feature>
<dbReference type="SUPFAM" id="SSF52540">
    <property type="entry name" value="P-loop containing nucleoside triphosphate hydrolases"/>
    <property type="match status" value="1"/>
</dbReference>
<keyword evidence="5 14" id="KW-0812">Transmembrane</keyword>
<evidence type="ECO:0000256" key="6">
    <source>
        <dbReference type="ARBA" id="ARBA00022741"/>
    </source>
</evidence>
<dbReference type="SUPFAM" id="SSF90123">
    <property type="entry name" value="ABC transporter transmembrane region"/>
    <property type="match status" value="1"/>
</dbReference>
<feature type="region of interest" description="Disordered" evidence="13">
    <location>
        <begin position="675"/>
        <end position="720"/>
    </location>
</feature>
<dbReference type="GO" id="GO:0005886">
    <property type="term" value="C:plasma membrane"/>
    <property type="evidence" value="ECO:0007669"/>
    <property type="project" value="UniProtKB-SubCell"/>
</dbReference>
<evidence type="ECO:0000313" key="18">
    <source>
        <dbReference type="Proteomes" id="UP000431401"/>
    </source>
</evidence>
<evidence type="ECO:0000256" key="3">
    <source>
        <dbReference type="ARBA" id="ARBA00022475"/>
    </source>
</evidence>
<dbReference type="PANTHER" id="PTHR24221">
    <property type="entry name" value="ATP-BINDING CASSETTE SUB-FAMILY B"/>
    <property type="match status" value="1"/>
</dbReference>
<keyword evidence="18" id="KW-1185">Reference proteome</keyword>
<dbReference type="EMBL" id="WEGI01000005">
    <property type="protein sequence ID" value="MQY26867.1"/>
    <property type="molecule type" value="Genomic_DNA"/>
</dbReference>
<evidence type="ECO:0000256" key="4">
    <source>
        <dbReference type="ARBA" id="ARBA00022519"/>
    </source>
</evidence>
<dbReference type="AlphaFoldDB" id="A0A7K0DMH5"/>
<comment type="caution">
    <text evidence="17">The sequence shown here is derived from an EMBL/GenBank/DDBJ whole genome shotgun (WGS) entry which is preliminary data.</text>
</comment>
<evidence type="ECO:0000256" key="5">
    <source>
        <dbReference type="ARBA" id="ARBA00022692"/>
    </source>
</evidence>
<feature type="compositionally biased region" description="Low complexity" evidence="13">
    <location>
        <begin position="144"/>
        <end position="156"/>
    </location>
</feature>
<feature type="compositionally biased region" description="Polar residues" evidence="13">
    <location>
        <begin position="7"/>
        <end position="17"/>
    </location>
</feature>
<evidence type="ECO:0000256" key="13">
    <source>
        <dbReference type="SAM" id="MobiDB-lite"/>
    </source>
</evidence>
<reference evidence="17 18" key="1">
    <citation type="submission" date="2019-10" db="EMBL/GenBank/DDBJ databases">
        <title>Nocardia macrotermitis sp. nov. and Nocardia aurantia sp. nov., isolated from the gut of fungus growing-termite Macrotermes natalensis.</title>
        <authorList>
            <person name="Benndorf R."/>
            <person name="Schwitalla J."/>
            <person name="Martin K."/>
            <person name="De Beer W."/>
            <person name="Kaster A.-K."/>
            <person name="Vollmers J."/>
            <person name="Poulsen M."/>
            <person name="Beemelmanns C."/>
        </authorList>
    </citation>
    <scope>NUCLEOTIDE SEQUENCE [LARGE SCALE GENOMIC DNA]</scope>
    <source>
        <strain evidence="17 18">RB56</strain>
    </source>
</reference>
<dbReference type="Proteomes" id="UP000431401">
    <property type="component" value="Unassembled WGS sequence"/>
</dbReference>
<feature type="compositionally biased region" description="Polar residues" evidence="13">
    <location>
        <begin position="699"/>
        <end position="708"/>
    </location>
</feature>
<dbReference type="PROSITE" id="PS50929">
    <property type="entry name" value="ABC_TM1F"/>
    <property type="match status" value="1"/>
</dbReference>
<evidence type="ECO:0000256" key="12">
    <source>
        <dbReference type="ARBA" id="ARBA00061644"/>
    </source>
</evidence>
<dbReference type="InterPro" id="IPR017871">
    <property type="entry name" value="ABC_transporter-like_CS"/>
</dbReference>
<keyword evidence="3" id="KW-1003">Cell membrane</keyword>
<accession>A0A7K0DMH5</accession>
<feature type="compositionally biased region" description="Gly residues" evidence="13">
    <location>
        <begin position="684"/>
        <end position="695"/>
    </location>
</feature>
<dbReference type="InterPro" id="IPR003439">
    <property type="entry name" value="ABC_transporter-like_ATP-bd"/>
</dbReference>
<keyword evidence="9 14" id="KW-1133">Transmembrane helix</keyword>
<feature type="region of interest" description="Disordered" evidence="13">
    <location>
        <begin position="1"/>
        <end position="164"/>
    </location>
</feature>
<dbReference type="InterPro" id="IPR003593">
    <property type="entry name" value="AAA+_ATPase"/>
</dbReference>
<dbReference type="InterPro" id="IPR011527">
    <property type="entry name" value="ABC1_TM_dom"/>
</dbReference>
<keyword evidence="8" id="KW-1278">Translocase</keyword>
<name>A0A7K0DMH5_9NOCA</name>
<comment type="subcellular location">
    <subcellularLocation>
        <location evidence="1">Cell inner membrane</location>
        <topology evidence="1">Multi-pass membrane protein</topology>
    </subcellularLocation>
</comment>
<feature type="transmembrane region" description="Helical" evidence="14">
    <location>
        <begin position="354"/>
        <end position="374"/>
    </location>
</feature>
<dbReference type="InterPro" id="IPR039421">
    <property type="entry name" value="Type_1_exporter"/>
</dbReference>
<evidence type="ECO:0000256" key="14">
    <source>
        <dbReference type="SAM" id="Phobius"/>
    </source>
</evidence>